<accession>C4VBV1</accession>
<dbReference type="KEGG" id="nce:NCER_102332"/>
<proteinExistence type="predicted"/>
<dbReference type="AlphaFoldDB" id="C4VBV1"/>
<reference evidence="1 2" key="1">
    <citation type="journal article" date="2009" name="PLoS Pathog.">
        <title>Genomic analyses of the microsporidian Nosema ceranae, an emergent pathogen of honey bees.</title>
        <authorList>
            <person name="Cornman R.S."/>
            <person name="Chen Y.P."/>
            <person name="Schatz M.C."/>
            <person name="Street C."/>
            <person name="Zhao Y."/>
            <person name="Desany B."/>
            <person name="Egholm M."/>
            <person name="Hutchison S."/>
            <person name="Pettis J.S."/>
            <person name="Lipkin W.I."/>
            <person name="Evans J.D."/>
        </authorList>
    </citation>
    <scope>NUCLEOTIDE SEQUENCE [LARGE SCALE GENOMIC DNA]</scope>
    <source>
        <strain evidence="1 2">BRL01</strain>
    </source>
</reference>
<dbReference type="InParanoid" id="C4VBV1"/>
<dbReference type="Proteomes" id="UP000009082">
    <property type="component" value="Unassembled WGS sequence"/>
</dbReference>
<sequence>MNDIETLYLSENTKKFLFELVKFLREVAQFIVSFKRHFNLRKHNKCNVISNLTLIKTTMNEIVLKFDSKEIKIFLNQVIQKNDNAEFSDLNVKKVLSEIFYNIEWFENKYKQYVYYIIRFKNFLKKL</sequence>
<evidence type="ECO:0000313" key="1">
    <source>
        <dbReference type="EMBL" id="EEQ81301.1"/>
    </source>
</evidence>
<name>C4VBV1_VAIC1</name>
<protein>
    <submittedName>
        <fullName evidence="1">Uncharacterized protein</fullName>
    </submittedName>
</protein>
<dbReference type="EMBL" id="ACOL01000926">
    <property type="protein sequence ID" value="EEQ81301.1"/>
    <property type="molecule type" value="Genomic_DNA"/>
</dbReference>
<dbReference type="VEuPathDB" id="MicrosporidiaDB:NCER_102332"/>
<evidence type="ECO:0000313" key="2">
    <source>
        <dbReference type="Proteomes" id="UP000009082"/>
    </source>
</evidence>
<dbReference type="HOGENOM" id="CLU_133396_0_0_1"/>
<organism evidence="1 2">
    <name type="scientific">Vairimorpha ceranae (strain BRL01)</name>
    <name type="common">Microsporidian parasite</name>
    <name type="synonym">Nosema ceranae</name>
    <dbReference type="NCBI Taxonomy" id="578460"/>
    <lineage>
        <taxon>Eukaryota</taxon>
        <taxon>Fungi</taxon>
        <taxon>Fungi incertae sedis</taxon>
        <taxon>Microsporidia</taxon>
        <taxon>Nosematidae</taxon>
        <taxon>Vairimorpha</taxon>
    </lineage>
</organism>
<comment type="caution">
    <text evidence="1">The sequence shown here is derived from an EMBL/GenBank/DDBJ whole genome shotgun (WGS) entry which is preliminary data.</text>
</comment>
<gene>
    <name evidence="1" type="ORF">NCER_102332</name>
</gene>